<dbReference type="PIRSF" id="PIRSF000409">
    <property type="entry name" value="Ada"/>
    <property type="match status" value="1"/>
</dbReference>
<dbReference type="Pfam" id="PF01035">
    <property type="entry name" value="DNA_binding_1"/>
    <property type="match status" value="1"/>
</dbReference>
<comment type="catalytic activity">
    <reaction evidence="1">
        <text>a 4-O-methyl-thymidine in DNA + L-cysteinyl-[protein] = a thymidine in DNA + S-methyl-L-cysteinyl-[protein]</text>
        <dbReference type="Rhea" id="RHEA:53428"/>
        <dbReference type="Rhea" id="RHEA-COMP:10131"/>
        <dbReference type="Rhea" id="RHEA-COMP:10132"/>
        <dbReference type="Rhea" id="RHEA-COMP:13555"/>
        <dbReference type="Rhea" id="RHEA-COMP:13556"/>
        <dbReference type="ChEBI" id="CHEBI:29950"/>
        <dbReference type="ChEBI" id="CHEBI:82612"/>
        <dbReference type="ChEBI" id="CHEBI:137386"/>
        <dbReference type="ChEBI" id="CHEBI:137387"/>
        <dbReference type="EC" id="2.1.1.63"/>
    </reaction>
</comment>
<dbReference type="AlphaFoldDB" id="A0A1I1KDP9"/>
<dbReference type="InterPro" id="IPR036217">
    <property type="entry name" value="MethylDNA_cys_MeTrfase_DNAb"/>
</dbReference>
<organism evidence="13 14">
    <name type="scientific">Pseudooceanicola nitratireducens</name>
    <dbReference type="NCBI Taxonomy" id="517719"/>
    <lineage>
        <taxon>Bacteria</taxon>
        <taxon>Pseudomonadati</taxon>
        <taxon>Pseudomonadota</taxon>
        <taxon>Alphaproteobacteria</taxon>
        <taxon>Rhodobacterales</taxon>
        <taxon>Paracoccaceae</taxon>
        <taxon>Pseudooceanicola</taxon>
    </lineage>
</organism>
<evidence type="ECO:0000256" key="2">
    <source>
        <dbReference type="ARBA" id="ARBA00008711"/>
    </source>
</evidence>
<comment type="catalytic activity">
    <reaction evidence="9">
        <text>a 6-O-methyl-2'-deoxyguanosine in DNA + L-cysteinyl-[protein] = S-methyl-L-cysteinyl-[protein] + a 2'-deoxyguanosine in DNA</text>
        <dbReference type="Rhea" id="RHEA:24000"/>
        <dbReference type="Rhea" id="RHEA-COMP:10131"/>
        <dbReference type="Rhea" id="RHEA-COMP:10132"/>
        <dbReference type="Rhea" id="RHEA-COMP:11367"/>
        <dbReference type="Rhea" id="RHEA-COMP:11368"/>
        <dbReference type="ChEBI" id="CHEBI:29950"/>
        <dbReference type="ChEBI" id="CHEBI:82612"/>
        <dbReference type="ChEBI" id="CHEBI:85445"/>
        <dbReference type="ChEBI" id="CHEBI:85448"/>
        <dbReference type="EC" id="2.1.1.63"/>
    </reaction>
</comment>
<evidence type="ECO:0000256" key="5">
    <source>
        <dbReference type="ARBA" id="ARBA00022679"/>
    </source>
</evidence>
<dbReference type="SUPFAM" id="SSF53155">
    <property type="entry name" value="Methylated DNA-protein cysteine methyltransferase domain"/>
    <property type="match status" value="1"/>
</dbReference>
<dbReference type="InterPro" id="IPR004026">
    <property type="entry name" value="Ada_DNA_repair_Zn-bd"/>
</dbReference>
<feature type="domain" description="HTH araC/xylS-type" evidence="12">
    <location>
        <begin position="106"/>
        <end position="180"/>
    </location>
</feature>
<comment type="cofactor">
    <cofactor evidence="11">
        <name>Zn(2+)</name>
        <dbReference type="ChEBI" id="CHEBI:29105"/>
    </cofactor>
    <text evidence="11">Binds 1 zinc ion per subunit.</text>
</comment>
<dbReference type="GO" id="GO:0032259">
    <property type="term" value="P:methylation"/>
    <property type="evidence" value="ECO:0007669"/>
    <property type="project" value="UniProtKB-KW"/>
</dbReference>
<evidence type="ECO:0000256" key="9">
    <source>
        <dbReference type="ARBA" id="ARBA00049348"/>
    </source>
</evidence>
<keyword evidence="8" id="KW-0234">DNA repair</keyword>
<evidence type="ECO:0000256" key="10">
    <source>
        <dbReference type="PIRSR" id="PIRSR000409-1"/>
    </source>
</evidence>
<dbReference type="Gene3D" id="1.10.10.10">
    <property type="entry name" value="Winged helix-like DNA-binding domain superfamily/Winged helix DNA-binding domain"/>
    <property type="match status" value="1"/>
</dbReference>
<dbReference type="Proteomes" id="UP000231644">
    <property type="component" value="Unassembled WGS sequence"/>
</dbReference>
<feature type="active site" description="Nucleophile; methyl group acceptor from either O6-methylguanine or O4-methylthymine" evidence="10">
    <location>
        <position position="318"/>
    </location>
</feature>
<evidence type="ECO:0000256" key="3">
    <source>
        <dbReference type="ARBA" id="ARBA00011918"/>
    </source>
</evidence>
<evidence type="ECO:0000256" key="11">
    <source>
        <dbReference type="PIRSR" id="PIRSR000409-3"/>
    </source>
</evidence>
<dbReference type="Gene3D" id="3.30.160.70">
    <property type="entry name" value="Methylated DNA-protein cysteine methyltransferase domain"/>
    <property type="match status" value="1"/>
</dbReference>
<keyword evidence="11" id="KW-0862">Zinc</keyword>
<evidence type="ECO:0000256" key="1">
    <source>
        <dbReference type="ARBA" id="ARBA00001286"/>
    </source>
</evidence>
<dbReference type="Gene3D" id="1.10.10.60">
    <property type="entry name" value="Homeodomain-like"/>
    <property type="match status" value="1"/>
</dbReference>
<evidence type="ECO:0000259" key="12">
    <source>
        <dbReference type="PROSITE" id="PS01124"/>
    </source>
</evidence>
<dbReference type="InterPro" id="IPR016221">
    <property type="entry name" value="Bifunct_regulatory_prot_Ada"/>
</dbReference>
<dbReference type="CDD" id="cd06445">
    <property type="entry name" value="ATase"/>
    <property type="match status" value="1"/>
</dbReference>
<comment type="similarity">
    <text evidence="2">Belongs to the MGMT family.</text>
</comment>
<gene>
    <name evidence="13" type="ORF">SAMN05421762_1424</name>
</gene>
<dbReference type="PROSITE" id="PS01124">
    <property type="entry name" value="HTH_ARAC_FAMILY_2"/>
    <property type="match status" value="1"/>
</dbReference>
<dbReference type="STRING" id="517719.SAMN05421762_1424"/>
<keyword evidence="14" id="KW-1185">Reference proteome</keyword>
<dbReference type="PANTHER" id="PTHR10815:SF5">
    <property type="entry name" value="METHYLATED-DNA--PROTEIN-CYSTEINE METHYLTRANSFERASE"/>
    <property type="match status" value="1"/>
</dbReference>
<dbReference type="Pfam" id="PF12833">
    <property type="entry name" value="HTH_18"/>
    <property type="match status" value="1"/>
</dbReference>
<dbReference type="GO" id="GO:0003908">
    <property type="term" value="F:methylated-DNA-[protein]-cysteine S-methyltransferase activity"/>
    <property type="evidence" value="ECO:0007669"/>
    <property type="project" value="UniProtKB-EC"/>
</dbReference>
<name>A0A1I1KDP9_9RHOB</name>
<dbReference type="InterPro" id="IPR036388">
    <property type="entry name" value="WH-like_DNA-bd_sf"/>
</dbReference>
<dbReference type="PROSITE" id="PS00374">
    <property type="entry name" value="MGMT"/>
    <property type="match status" value="1"/>
</dbReference>
<dbReference type="EMBL" id="FOLX01000001">
    <property type="protein sequence ID" value="SFC58412.1"/>
    <property type="molecule type" value="Genomic_DNA"/>
</dbReference>
<dbReference type="InterPro" id="IPR014048">
    <property type="entry name" value="MethylDNA_cys_MeTrfase_DNA-bd"/>
</dbReference>
<evidence type="ECO:0000256" key="8">
    <source>
        <dbReference type="ARBA" id="ARBA00023204"/>
    </source>
</evidence>
<dbReference type="GO" id="GO:0008270">
    <property type="term" value="F:zinc ion binding"/>
    <property type="evidence" value="ECO:0007669"/>
    <property type="project" value="InterPro"/>
</dbReference>
<dbReference type="InterPro" id="IPR036631">
    <property type="entry name" value="MGMT_N_sf"/>
</dbReference>
<dbReference type="RefSeq" id="WP_093452260.1">
    <property type="nucleotide sequence ID" value="NZ_FNZG01000003.1"/>
</dbReference>
<keyword evidence="5 13" id="KW-0808">Transferase</keyword>
<dbReference type="InterPro" id="IPR001497">
    <property type="entry name" value="MethylDNA_cys_MeTrfase_AS"/>
</dbReference>
<feature type="binding site" evidence="11">
    <location>
        <position position="41"/>
    </location>
    <ligand>
        <name>Zn(2+)</name>
        <dbReference type="ChEBI" id="CHEBI:29105"/>
    </ligand>
</feature>
<dbReference type="Pfam" id="PF02805">
    <property type="entry name" value="Ada_Zn_binding"/>
    <property type="match status" value="1"/>
</dbReference>
<proteinExistence type="inferred from homology"/>
<feature type="binding site" evidence="11">
    <location>
        <position position="68"/>
    </location>
    <ligand>
        <name>Zn(2+)</name>
        <dbReference type="ChEBI" id="CHEBI:29105"/>
    </ligand>
</feature>
<dbReference type="NCBIfam" id="TIGR00589">
    <property type="entry name" value="ogt"/>
    <property type="match status" value="1"/>
</dbReference>
<dbReference type="GO" id="GO:0043565">
    <property type="term" value="F:sequence-specific DNA binding"/>
    <property type="evidence" value="ECO:0007669"/>
    <property type="project" value="InterPro"/>
</dbReference>
<dbReference type="GO" id="GO:0003700">
    <property type="term" value="F:DNA-binding transcription factor activity"/>
    <property type="evidence" value="ECO:0007669"/>
    <property type="project" value="InterPro"/>
</dbReference>
<dbReference type="EC" id="2.1.1.63" evidence="3"/>
<feature type="binding site" evidence="11">
    <location>
        <position position="37"/>
    </location>
    <ligand>
        <name>Zn(2+)</name>
        <dbReference type="ChEBI" id="CHEBI:29105"/>
    </ligand>
</feature>
<dbReference type="SMART" id="SM00342">
    <property type="entry name" value="HTH_ARAC"/>
    <property type="match status" value="1"/>
</dbReference>
<dbReference type="InterPro" id="IPR018060">
    <property type="entry name" value="HTH_AraC"/>
</dbReference>
<keyword evidence="11" id="KW-0479">Metal-binding</keyword>
<dbReference type="GO" id="GO:0006281">
    <property type="term" value="P:DNA repair"/>
    <property type="evidence" value="ECO:0007669"/>
    <property type="project" value="UniProtKB-KW"/>
</dbReference>
<evidence type="ECO:0000256" key="4">
    <source>
        <dbReference type="ARBA" id="ARBA00022603"/>
    </source>
</evidence>
<feature type="binding site" evidence="11">
    <location>
        <position position="71"/>
    </location>
    <ligand>
        <name>Zn(2+)</name>
        <dbReference type="ChEBI" id="CHEBI:29105"/>
    </ligand>
</feature>
<keyword evidence="6" id="KW-0227">DNA damage</keyword>
<dbReference type="FunFam" id="1.10.10.10:FF:000214">
    <property type="entry name" value="Methylated-DNA--protein-cysteine methyltransferase"/>
    <property type="match status" value="1"/>
</dbReference>
<dbReference type="PANTHER" id="PTHR10815">
    <property type="entry name" value="METHYLATED-DNA--PROTEIN-CYSTEINE METHYLTRANSFERASE"/>
    <property type="match status" value="1"/>
</dbReference>
<dbReference type="InterPro" id="IPR035451">
    <property type="entry name" value="Ada-like_dom_sf"/>
</dbReference>
<evidence type="ECO:0000313" key="14">
    <source>
        <dbReference type="Proteomes" id="UP000231644"/>
    </source>
</evidence>
<evidence type="ECO:0000313" key="13">
    <source>
        <dbReference type="EMBL" id="SFC58412.1"/>
    </source>
</evidence>
<dbReference type="Gene3D" id="3.40.10.10">
    <property type="entry name" value="DNA Methylphosphotriester Repair Domain"/>
    <property type="match status" value="1"/>
</dbReference>
<protein>
    <recommendedName>
        <fullName evidence="3">methylated-DNA--[protein]-cysteine S-methyltransferase</fullName>
        <ecNumber evidence="3">2.1.1.63</ecNumber>
    </recommendedName>
</protein>
<sequence>MMFDLPDSQTCYDSFFARSPDMRGRLWVGVTSTGIFCRMGCPARQPKPENCSWHASVQSCVEAGFRPCKRCRPLEPEGADPLVTRLTRALEDDPARRWREADLLALGLDPSTVRRAFRRSLGISFLDLARMRRLQAGLGQLAGGARVIDAQLEAGFDSGSGFRAALTRLMGAPPDRWSHPDPLLRIDWISTDLGPMIAVADDHALHLLEFADRPALPKELERLRKAVKGRVALGRPAPIDQAAEEMRAYLAGRLTRFETPLVLHGTPFTRQVWEALRRIPAGETRSYSGLAQEIGRPEATRAVARANGANQIAVMIPCHRVLGADGSLTGYGGGLWRKERLIALERQMGASAG</sequence>
<evidence type="ECO:0000256" key="7">
    <source>
        <dbReference type="ARBA" id="ARBA00023159"/>
    </source>
</evidence>
<dbReference type="SUPFAM" id="SSF57884">
    <property type="entry name" value="Ada DNA repair protein, N-terminal domain (N-Ada 10)"/>
    <property type="match status" value="1"/>
</dbReference>
<dbReference type="OrthoDB" id="9802228at2"/>
<evidence type="ECO:0000256" key="6">
    <source>
        <dbReference type="ARBA" id="ARBA00022763"/>
    </source>
</evidence>
<dbReference type="SUPFAM" id="SSF46767">
    <property type="entry name" value="Methylated DNA-protein cysteine methyltransferase, C-terminal domain"/>
    <property type="match status" value="1"/>
</dbReference>
<feature type="active site" description="Nucleophile; methyl group acceptor from methylphosphotriester" evidence="10">
    <location>
        <position position="37"/>
    </location>
</feature>
<keyword evidence="4 13" id="KW-0489">Methyltransferase</keyword>
<reference evidence="13 14" key="1">
    <citation type="submission" date="2016-10" db="EMBL/GenBank/DDBJ databases">
        <authorList>
            <person name="de Groot N.N."/>
        </authorList>
    </citation>
    <scope>NUCLEOTIDE SEQUENCE [LARGE SCALE GENOMIC DNA]</scope>
    <source>
        <strain evidence="13 14">DSM 29619</strain>
    </source>
</reference>
<keyword evidence="7" id="KW-0010">Activator</keyword>
<accession>A0A1I1KDP9</accession>